<sequence>MSTKLLKLALAGLILLTSSFAHASLISHSGYTLDTETNIVSGETLEWLQWDETAGLTVEQVLNDYDGWSLANSSHMAQLFSDFFPEYTWLEDENLNQDHWGTFGVDGIHTNFVELFGATYTVPADRQALYFDEYAVTSAYFGYDDDQDGAINAAYVRDGYGFASSGSEIPPVAVLYSDWVTPADQGQSRYGVALVRTAGGAATTVAVPEPNILAIFALGLLALGCRRLLK</sequence>
<proteinExistence type="predicted"/>
<evidence type="ECO:0000313" key="4">
    <source>
        <dbReference type="Proteomes" id="UP001215231"/>
    </source>
</evidence>
<keyword evidence="4" id="KW-1185">Reference proteome</keyword>
<feature type="domain" description="Ice-binding protein C-terminal" evidence="2">
    <location>
        <begin position="206"/>
        <end position="227"/>
    </location>
</feature>
<evidence type="ECO:0000256" key="1">
    <source>
        <dbReference type="SAM" id="SignalP"/>
    </source>
</evidence>
<dbReference type="Pfam" id="PF07589">
    <property type="entry name" value="PEP-CTERM"/>
    <property type="match status" value="1"/>
</dbReference>
<protein>
    <submittedName>
        <fullName evidence="3">PEP-CTERM sorting domain-containing protein</fullName>
    </submittedName>
</protein>
<organism evidence="3 4">
    <name type="scientific">Thalassomonas haliotis</name>
    <dbReference type="NCBI Taxonomy" id="485448"/>
    <lineage>
        <taxon>Bacteria</taxon>
        <taxon>Pseudomonadati</taxon>
        <taxon>Pseudomonadota</taxon>
        <taxon>Gammaproteobacteria</taxon>
        <taxon>Alteromonadales</taxon>
        <taxon>Colwelliaceae</taxon>
        <taxon>Thalassomonas</taxon>
    </lineage>
</organism>
<keyword evidence="1" id="KW-0732">Signal</keyword>
<evidence type="ECO:0000313" key="3">
    <source>
        <dbReference type="EMBL" id="WDE13354.1"/>
    </source>
</evidence>
<name>A0ABY7VHZ8_9GAMM</name>
<reference evidence="3 4" key="1">
    <citation type="journal article" date="2022" name="Mar. Drugs">
        <title>Bioassay-Guided Fractionation Leads to the Detection of Cholic Acid Generated by the Rare Thalassomonas sp.</title>
        <authorList>
            <person name="Pheiffer F."/>
            <person name="Schneider Y.K."/>
            <person name="Hansen E.H."/>
            <person name="Andersen J.H."/>
            <person name="Isaksson J."/>
            <person name="Busche T."/>
            <person name="R C."/>
            <person name="Kalinowski J."/>
            <person name="Zyl L.V."/>
            <person name="Trindade M."/>
        </authorList>
    </citation>
    <scope>NUCLEOTIDE SEQUENCE [LARGE SCALE GENOMIC DNA]</scope>
    <source>
        <strain evidence="3 4">A5K-61T</strain>
    </source>
</reference>
<evidence type="ECO:0000259" key="2">
    <source>
        <dbReference type="Pfam" id="PF07589"/>
    </source>
</evidence>
<gene>
    <name evidence="3" type="ORF">H3N35_07910</name>
</gene>
<dbReference type="RefSeq" id="WP_274053708.1">
    <property type="nucleotide sequence ID" value="NZ_CP059693.1"/>
</dbReference>
<dbReference type="InterPro" id="IPR013424">
    <property type="entry name" value="Ice-binding_C"/>
</dbReference>
<feature type="chain" id="PRO_5046526624" evidence="1">
    <location>
        <begin position="24"/>
        <end position="230"/>
    </location>
</feature>
<dbReference type="Proteomes" id="UP001215231">
    <property type="component" value="Chromosome"/>
</dbReference>
<dbReference type="EMBL" id="CP059693">
    <property type="protein sequence ID" value="WDE13354.1"/>
    <property type="molecule type" value="Genomic_DNA"/>
</dbReference>
<feature type="signal peptide" evidence="1">
    <location>
        <begin position="1"/>
        <end position="23"/>
    </location>
</feature>
<accession>A0ABY7VHZ8</accession>